<sequence length="164" mass="18608">GVKLLPSHSSASCSGSPAPAHLDDDGLPVAVDAVQQRLRQIEASYKQEVEVLRRQVRQLQLKLESKHLTSLFLDAQVTRWVPDHMASHCFNCDCEFWIAKRRHHCRNCGNVFCKDCCHLKLPIPDQQLYDPVLVCNTCFDLLLESRTRELRSQQLKKAIATASS</sequence>
<dbReference type="InterPro" id="IPR013083">
    <property type="entry name" value="Znf_RING/FYVE/PHD"/>
</dbReference>
<comment type="similarity">
    <text evidence="1">Belongs to the protein-tyrosine phosphatase family. Non-receptor class myotubularin subfamily.</text>
</comment>
<feature type="compositionally biased region" description="Low complexity" evidence="9">
    <location>
        <begin position="1"/>
        <end position="20"/>
    </location>
</feature>
<keyword evidence="4 7" id="KW-0863">Zinc-finger</keyword>
<evidence type="ECO:0000256" key="6">
    <source>
        <dbReference type="ARBA" id="ARBA00032571"/>
    </source>
</evidence>
<keyword evidence="5" id="KW-0862">Zinc</keyword>
<keyword evidence="8" id="KW-0175">Coiled coil</keyword>
<evidence type="ECO:0000256" key="9">
    <source>
        <dbReference type="SAM" id="MobiDB-lite"/>
    </source>
</evidence>
<dbReference type="PANTHER" id="PTHR39490">
    <property type="entry name" value="ARRESTIN DOMAIN-CONTAINING PROTEIN D"/>
    <property type="match status" value="1"/>
</dbReference>
<feature type="coiled-coil region" evidence="8">
    <location>
        <begin position="35"/>
        <end position="62"/>
    </location>
</feature>
<dbReference type="InterPro" id="IPR011011">
    <property type="entry name" value="Znf_FYVE_PHD"/>
</dbReference>
<evidence type="ECO:0000256" key="7">
    <source>
        <dbReference type="PROSITE-ProRule" id="PRU00091"/>
    </source>
</evidence>
<dbReference type="GO" id="GO:0046856">
    <property type="term" value="P:phosphatidylinositol dephosphorylation"/>
    <property type="evidence" value="ECO:0007669"/>
    <property type="project" value="UniProtKB-ARBA"/>
</dbReference>
<dbReference type="Ensembl" id="ENSSANT00000015297.1">
    <property type="protein sequence ID" value="ENSSANP00000014345.1"/>
    <property type="gene ID" value="ENSSANG00000007597.1"/>
</dbReference>
<dbReference type="Proteomes" id="UP000472260">
    <property type="component" value="Unassembled WGS sequence"/>
</dbReference>
<dbReference type="GO" id="GO:0005829">
    <property type="term" value="C:cytosol"/>
    <property type="evidence" value="ECO:0007669"/>
    <property type="project" value="UniProtKB-ARBA"/>
</dbReference>
<dbReference type="PANTHER" id="PTHR39490:SF8">
    <property type="entry name" value="ZINC FINGER FYVE DOMAIN-CONTAINING PROTEIN 21"/>
    <property type="match status" value="1"/>
</dbReference>
<dbReference type="GO" id="GO:0052629">
    <property type="term" value="F:phosphatidylinositol-3,5-bisphosphate 3-phosphatase activity"/>
    <property type="evidence" value="ECO:0007669"/>
    <property type="project" value="UniProtKB-EC"/>
</dbReference>
<evidence type="ECO:0000313" key="11">
    <source>
        <dbReference type="Ensembl" id="ENSSANP00000014345.1"/>
    </source>
</evidence>
<dbReference type="GO" id="GO:0019903">
    <property type="term" value="F:protein phosphatase binding"/>
    <property type="evidence" value="ECO:0007669"/>
    <property type="project" value="UniProtKB-ARBA"/>
</dbReference>
<evidence type="ECO:0000256" key="5">
    <source>
        <dbReference type="ARBA" id="ARBA00022833"/>
    </source>
</evidence>
<dbReference type="FunFam" id="3.30.40.10:FF:000073">
    <property type="entry name" value="myotubularin-related protein 4 isoform X2"/>
    <property type="match status" value="1"/>
</dbReference>
<reference evidence="11" key="2">
    <citation type="submission" date="2025-09" db="UniProtKB">
        <authorList>
            <consortium name="Ensembl"/>
        </authorList>
    </citation>
    <scope>IDENTIFICATION</scope>
</reference>
<evidence type="ECO:0000259" key="10">
    <source>
        <dbReference type="PROSITE" id="PS50178"/>
    </source>
</evidence>
<evidence type="ECO:0000256" key="3">
    <source>
        <dbReference type="ARBA" id="ARBA00022723"/>
    </source>
</evidence>
<keyword evidence="12" id="KW-1185">Reference proteome</keyword>
<dbReference type="SUPFAM" id="SSF57903">
    <property type="entry name" value="FYVE/PHD zinc finger"/>
    <property type="match status" value="1"/>
</dbReference>
<name>A0A671L4G0_9TELE</name>
<dbReference type="GO" id="GO:0060090">
    <property type="term" value="F:molecular adaptor activity"/>
    <property type="evidence" value="ECO:0007669"/>
    <property type="project" value="UniProtKB-ARBA"/>
</dbReference>
<dbReference type="GO" id="GO:0016020">
    <property type="term" value="C:membrane"/>
    <property type="evidence" value="ECO:0007669"/>
    <property type="project" value="UniProtKB-ARBA"/>
</dbReference>
<dbReference type="GO" id="GO:0008270">
    <property type="term" value="F:zinc ion binding"/>
    <property type="evidence" value="ECO:0007669"/>
    <property type="project" value="UniProtKB-KW"/>
</dbReference>
<evidence type="ECO:0000256" key="4">
    <source>
        <dbReference type="ARBA" id="ARBA00022771"/>
    </source>
</evidence>
<evidence type="ECO:0000256" key="2">
    <source>
        <dbReference type="ARBA" id="ARBA00012903"/>
    </source>
</evidence>
<dbReference type="CDD" id="cd15733">
    <property type="entry name" value="FYVE_MTMR4"/>
    <property type="match status" value="1"/>
</dbReference>
<keyword evidence="3" id="KW-0479">Metal-binding</keyword>
<accession>A0A671L4G0</accession>
<dbReference type="InterPro" id="IPR017455">
    <property type="entry name" value="Znf_FYVE-rel"/>
</dbReference>
<dbReference type="EC" id="3.1.3.95" evidence="2"/>
<dbReference type="InterPro" id="IPR000306">
    <property type="entry name" value="Znf_FYVE"/>
</dbReference>
<dbReference type="PROSITE" id="PS50178">
    <property type="entry name" value="ZF_FYVE"/>
    <property type="match status" value="1"/>
</dbReference>
<dbReference type="InterPro" id="IPR052113">
    <property type="entry name" value="FYVE-type_Zinc_Finger"/>
</dbReference>
<organism evidence="11 12">
    <name type="scientific">Sinocyclocheilus anshuiensis</name>
    <dbReference type="NCBI Taxonomy" id="1608454"/>
    <lineage>
        <taxon>Eukaryota</taxon>
        <taxon>Metazoa</taxon>
        <taxon>Chordata</taxon>
        <taxon>Craniata</taxon>
        <taxon>Vertebrata</taxon>
        <taxon>Euteleostomi</taxon>
        <taxon>Actinopterygii</taxon>
        <taxon>Neopterygii</taxon>
        <taxon>Teleostei</taxon>
        <taxon>Ostariophysi</taxon>
        <taxon>Cypriniformes</taxon>
        <taxon>Cyprinidae</taxon>
        <taxon>Cyprininae</taxon>
        <taxon>Sinocyclocheilus</taxon>
    </lineage>
</organism>
<dbReference type="GO" id="GO:0046474">
    <property type="term" value="P:glycerophospholipid biosynthetic process"/>
    <property type="evidence" value="ECO:0007669"/>
    <property type="project" value="UniProtKB-ARBA"/>
</dbReference>
<protein>
    <recommendedName>
        <fullName evidence="2">phosphatidylinositol-3,5-bisphosphate 3-phosphatase</fullName>
        <ecNumber evidence="2">3.1.3.95</ecNumber>
    </recommendedName>
    <alternativeName>
        <fullName evidence="6">Phosphatidylinositol-3,5-bisphosphate 3-phosphatase</fullName>
    </alternativeName>
</protein>
<dbReference type="InterPro" id="IPR046978">
    <property type="entry name" value="MTMR4_FYVE"/>
</dbReference>
<evidence type="ECO:0000313" key="12">
    <source>
        <dbReference type="Proteomes" id="UP000472260"/>
    </source>
</evidence>
<evidence type="ECO:0000256" key="8">
    <source>
        <dbReference type="SAM" id="Coils"/>
    </source>
</evidence>
<dbReference type="SMART" id="SM00064">
    <property type="entry name" value="FYVE"/>
    <property type="match status" value="1"/>
</dbReference>
<dbReference type="Pfam" id="PF01363">
    <property type="entry name" value="FYVE"/>
    <property type="match status" value="1"/>
</dbReference>
<feature type="domain" description="FYVE-type" evidence="10">
    <location>
        <begin position="83"/>
        <end position="143"/>
    </location>
</feature>
<reference evidence="11" key="1">
    <citation type="submission" date="2025-08" db="UniProtKB">
        <authorList>
            <consortium name="Ensembl"/>
        </authorList>
    </citation>
    <scope>IDENTIFICATION</scope>
</reference>
<feature type="region of interest" description="Disordered" evidence="9">
    <location>
        <begin position="1"/>
        <end position="23"/>
    </location>
</feature>
<dbReference type="GO" id="GO:0004722">
    <property type="term" value="F:protein serine/threonine phosphatase activity"/>
    <property type="evidence" value="ECO:0007669"/>
    <property type="project" value="UniProtKB-ARBA"/>
</dbReference>
<dbReference type="AlphaFoldDB" id="A0A671L4G0"/>
<dbReference type="GO" id="GO:0004438">
    <property type="term" value="F:phosphatidylinositol-3-phosphate phosphatase activity"/>
    <property type="evidence" value="ECO:0007669"/>
    <property type="project" value="UniProtKB-ARBA"/>
</dbReference>
<dbReference type="Gene3D" id="3.30.40.10">
    <property type="entry name" value="Zinc/RING finger domain, C3HC4 (zinc finger)"/>
    <property type="match status" value="1"/>
</dbReference>
<evidence type="ECO:0000256" key="1">
    <source>
        <dbReference type="ARBA" id="ARBA00007471"/>
    </source>
</evidence>
<proteinExistence type="inferred from homology"/>
<dbReference type="GO" id="GO:0061952">
    <property type="term" value="P:midbody abscission"/>
    <property type="evidence" value="ECO:0007669"/>
    <property type="project" value="UniProtKB-ARBA"/>
</dbReference>